<evidence type="ECO:0000256" key="1">
    <source>
        <dbReference type="SAM" id="Phobius"/>
    </source>
</evidence>
<feature type="transmembrane region" description="Helical" evidence="1">
    <location>
        <begin position="45"/>
        <end position="70"/>
    </location>
</feature>
<feature type="transmembrane region" description="Helical" evidence="1">
    <location>
        <begin position="77"/>
        <end position="102"/>
    </location>
</feature>
<feature type="transmembrane region" description="Helical" evidence="1">
    <location>
        <begin position="12"/>
        <end position="33"/>
    </location>
</feature>
<protein>
    <submittedName>
        <fullName evidence="2">Uncharacterized protein</fullName>
    </submittedName>
</protein>
<comment type="caution">
    <text evidence="2">The sequence shown here is derived from an EMBL/GenBank/DDBJ whole genome shotgun (WGS) entry which is preliminary data.</text>
</comment>
<keyword evidence="1" id="KW-1133">Transmembrane helix</keyword>
<dbReference type="AlphaFoldDB" id="A0A0L0WBN6"/>
<reference evidence="3" key="1">
    <citation type="submission" date="2015-07" db="EMBL/GenBank/DDBJ databases">
        <title>Draft genome sequence of the purine-degrading Gottschalkia purinilyticum DSM 1384 (formerly Clostridium purinilyticum).</title>
        <authorList>
            <person name="Poehlein A."/>
            <person name="Schiel-Bengelsdorf B."/>
            <person name="Bengelsdorf F.R."/>
            <person name="Daniel R."/>
            <person name="Duerre P."/>
        </authorList>
    </citation>
    <scope>NUCLEOTIDE SEQUENCE [LARGE SCALE GENOMIC DNA]</scope>
    <source>
        <strain evidence="3">DSM 1384</strain>
    </source>
</reference>
<dbReference type="RefSeq" id="WP_050355014.1">
    <property type="nucleotide sequence ID" value="NZ_LGSS01000005.1"/>
</dbReference>
<accession>A0A0L0WBN6</accession>
<proteinExistence type="predicted"/>
<organism evidence="2 3">
    <name type="scientific">Gottschalkia purinilytica</name>
    <name type="common">Clostridium purinilyticum</name>
    <dbReference type="NCBI Taxonomy" id="1503"/>
    <lineage>
        <taxon>Bacteria</taxon>
        <taxon>Bacillati</taxon>
        <taxon>Bacillota</taxon>
        <taxon>Tissierellia</taxon>
        <taxon>Tissierellales</taxon>
        <taxon>Gottschalkiaceae</taxon>
        <taxon>Gottschalkia</taxon>
    </lineage>
</organism>
<keyword evidence="1" id="KW-0812">Transmembrane</keyword>
<keyword evidence="3" id="KW-1185">Reference proteome</keyword>
<dbReference type="EMBL" id="LGSS01000005">
    <property type="protein sequence ID" value="KNF08939.1"/>
    <property type="molecule type" value="Genomic_DNA"/>
</dbReference>
<evidence type="ECO:0000313" key="2">
    <source>
        <dbReference type="EMBL" id="KNF08939.1"/>
    </source>
</evidence>
<evidence type="ECO:0000313" key="3">
    <source>
        <dbReference type="Proteomes" id="UP000037267"/>
    </source>
</evidence>
<gene>
    <name evidence="2" type="ORF">CLPU_5c02460</name>
</gene>
<dbReference type="Proteomes" id="UP000037267">
    <property type="component" value="Unassembled WGS sequence"/>
</dbReference>
<sequence>MNRSTKNYPATIALTIGFIAFIFLIIFFLQSIFDSFNTTVTNLFYGFGWACLFITFFLGFIGFIISLFGISFKSNRFSVIVLVLNIIMIMILPAIFFITIFIDYIKFTFNKSPF</sequence>
<keyword evidence="1" id="KW-0472">Membrane</keyword>
<name>A0A0L0WBN6_GOTPU</name>